<dbReference type="Proteomes" id="UP000093267">
    <property type="component" value="Chromosome"/>
</dbReference>
<name>A0A1B2IVX9_9LACO</name>
<protein>
    <submittedName>
        <fullName evidence="1">Uncharacterized protein</fullName>
    </submittedName>
</protein>
<sequence length="68" mass="7970">MLSLLRYVFPNFVRSVTISSKNLANVYMNQPIKSGEYWDGNKSIPSSDESYDETREDELWQYLEGLDE</sequence>
<keyword evidence="2" id="KW-1185">Reference proteome</keyword>
<gene>
    <name evidence="1" type="ORF">AYR63_03085</name>
</gene>
<accession>A0A1B2IVX9</accession>
<proteinExistence type="predicted"/>
<dbReference type="RefSeq" id="WP_054711591.1">
    <property type="nucleotide sequence ID" value="NZ_CP014912.1"/>
</dbReference>
<dbReference type="STRING" id="240427.AYR62_15395"/>
<dbReference type="EMBL" id="CP014924">
    <property type="protein sequence ID" value="ANZ66224.1"/>
    <property type="molecule type" value="Genomic_DNA"/>
</dbReference>
<dbReference type="OrthoDB" id="3237043at2"/>
<evidence type="ECO:0000313" key="1">
    <source>
        <dbReference type="EMBL" id="ANZ66224.1"/>
    </source>
</evidence>
<evidence type="ECO:0000313" key="2">
    <source>
        <dbReference type="Proteomes" id="UP000093267"/>
    </source>
</evidence>
<dbReference type="AlphaFoldDB" id="A0A1B2IVX9"/>
<dbReference type="KEGG" id="lpd:AYR62_15395"/>
<reference evidence="1 2" key="1">
    <citation type="submission" date="2016-03" db="EMBL/GenBank/DDBJ databases">
        <title>Pediococcus and Lactobacillus from brewery environment - whole genome sequencing and assembly.</title>
        <authorList>
            <person name="Behr J."/>
            <person name="Geissler A.J."/>
            <person name="Vogel R.F."/>
        </authorList>
    </citation>
    <scope>NUCLEOTIDE SEQUENCE [LARGE SCALE GENOMIC DNA]</scope>
    <source>
        <strain evidence="1 2">TMW 1.1995</strain>
    </source>
</reference>
<organism evidence="1 2">
    <name type="scientific">Secundilactobacillus paracollinoides</name>
    <dbReference type="NCBI Taxonomy" id="240427"/>
    <lineage>
        <taxon>Bacteria</taxon>
        <taxon>Bacillati</taxon>
        <taxon>Bacillota</taxon>
        <taxon>Bacilli</taxon>
        <taxon>Lactobacillales</taxon>
        <taxon>Lactobacillaceae</taxon>
        <taxon>Secundilactobacillus</taxon>
    </lineage>
</organism>